<dbReference type="InterPro" id="IPR055482">
    <property type="entry name" value="DUF7054"/>
</dbReference>
<dbReference type="EMBL" id="JBCNJP010000003">
    <property type="protein sequence ID" value="KAK9079720.1"/>
    <property type="molecule type" value="Genomic_DNA"/>
</dbReference>
<evidence type="ECO:0000313" key="3">
    <source>
        <dbReference type="EMBL" id="KAK9079720.1"/>
    </source>
</evidence>
<comment type="caution">
    <text evidence="3">The sequence shown here is derived from an EMBL/GenBank/DDBJ whole genome shotgun (WGS) entry which is preliminary data.</text>
</comment>
<protein>
    <recommendedName>
        <fullName evidence="2">DUF7054 domain-containing protein</fullName>
    </recommendedName>
</protein>
<proteinExistence type="predicted"/>
<keyword evidence="4" id="KW-1185">Reference proteome</keyword>
<organism evidence="3 4">
    <name type="scientific">Deinandra increscens subsp. villosa</name>
    <dbReference type="NCBI Taxonomy" id="3103831"/>
    <lineage>
        <taxon>Eukaryota</taxon>
        <taxon>Viridiplantae</taxon>
        <taxon>Streptophyta</taxon>
        <taxon>Embryophyta</taxon>
        <taxon>Tracheophyta</taxon>
        <taxon>Spermatophyta</taxon>
        <taxon>Magnoliopsida</taxon>
        <taxon>eudicotyledons</taxon>
        <taxon>Gunneridae</taxon>
        <taxon>Pentapetalae</taxon>
        <taxon>asterids</taxon>
        <taxon>campanulids</taxon>
        <taxon>Asterales</taxon>
        <taxon>Asteraceae</taxon>
        <taxon>Asteroideae</taxon>
        <taxon>Heliantheae alliance</taxon>
        <taxon>Madieae</taxon>
        <taxon>Madiinae</taxon>
        <taxon>Deinandra</taxon>
    </lineage>
</organism>
<dbReference type="InterPro" id="IPR040358">
    <property type="entry name" value="At4g22758-like"/>
</dbReference>
<dbReference type="PANTHER" id="PTHR33270:SF6">
    <property type="entry name" value="OS02G0448600 PROTEIN"/>
    <property type="match status" value="1"/>
</dbReference>
<dbReference type="AlphaFoldDB" id="A0AAP0DR81"/>
<name>A0AAP0DR81_9ASTR</name>
<accession>A0AAP0DR81</accession>
<evidence type="ECO:0000256" key="1">
    <source>
        <dbReference type="SAM" id="MobiDB-lite"/>
    </source>
</evidence>
<reference evidence="3 4" key="1">
    <citation type="submission" date="2024-04" db="EMBL/GenBank/DDBJ databases">
        <title>The reference genome of an endangered Asteraceae, Deinandra increscens subsp. villosa, native to the Central Coast of California.</title>
        <authorList>
            <person name="Guilliams M."/>
            <person name="Hasenstab-Lehman K."/>
            <person name="Meyer R."/>
            <person name="Mcevoy S."/>
        </authorList>
    </citation>
    <scope>NUCLEOTIDE SEQUENCE [LARGE SCALE GENOMIC DNA]</scope>
    <source>
        <tissue evidence="3">Leaf</tissue>
    </source>
</reference>
<dbReference type="Pfam" id="PF23156">
    <property type="entry name" value="DUF7054"/>
    <property type="match status" value="1"/>
</dbReference>
<feature type="domain" description="DUF7054" evidence="2">
    <location>
        <begin position="100"/>
        <end position="181"/>
    </location>
</feature>
<dbReference type="PANTHER" id="PTHR33270">
    <property type="entry name" value="BNAC05G50380D PROTEIN"/>
    <property type="match status" value="1"/>
</dbReference>
<sequence>MSQKSPRGRIPLNRRIGPSSSSTYKLRRRLQVRRGKPPLRLIKRCKSEPALLTLDVDAAMEDIHDGVIAQRRACTDGFRSSQDLVLPYSPPEIEGYNKDKDRKVVVNVTVEGSPGPVRTMLKLGSSVEETMEIIKKQYSSEGRSPQLHLSTFELHQSYFSLQRLDKSHMIGDIGSRSFYMRKCNNENTFTRSEIISTRENNSPPQNPIIVFPNFIFNSFKKIMKLSCKLSKLIGCIDSDPKDDVVVVDSTFPSTPHPENQIIDNNPFTPKHNLPAKIDGMNKPSPEDSYDITLQSYLDSRGTQFLP</sequence>
<evidence type="ECO:0000313" key="4">
    <source>
        <dbReference type="Proteomes" id="UP001408789"/>
    </source>
</evidence>
<feature type="region of interest" description="Disordered" evidence="1">
    <location>
        <begin position="1"/>
        <end position="24"/>
    </location>
</feature>
<evidence type="ECO:0000259" key="2">
    <source>
        <dbReference type="Pfam" id="PF23156"/>
    </source>
</evidence>
<gene>
    <name evidence="3" type="ORF">SSX86_001393</name>
</gene>
<dbReference type="Proteomes" id="UP001408789">
    <property type="component" value="Unassembled WGS sequence"/>
</dbReference>